<dbReference type="PANTHER" id="PTHR33352">
    <property type="entry name" value="SLR1095 PROTEIN"/>
    <property type="match status" value="1"/>
</dbReference>
<dbReference type="OrthoDB" id="5342505at2"/>
<keyword evidence="2" id="KW-1185">Reference proteome</keyword>
<dbReference type="Proteomes" id="UP000031623">
    <property type="component" value="Chromosome"/>
</dbReference>
<reference evidence="1 2" key="1">
    <citation type="journal article" date="2014" name="ISME J.">
        <title>Ecophysiology of Thioploca ingrica as revealed by the complete genome sequence supplemented with proteomic evidence.</title>
        <authorList>
            <person name="Kojima H."/>
            <person name="Ogura Y."/>
            <person name="Yamamoto N."/>
            <person name="Togashi T."/>
            <person name="Mori H."/>
            <person name="Watanabe T."/>
            <person name="Nemoto F."/>
            <person name="Kurokawa K."/>
            <person name="Hayashi T."/>
            <person name="Fukui M."/>
        </authorList>
    </citation>
    <scope>NUCLEOTIDE SEQUENCE [LARGE SCALE GENOMIC DNA]</scope>
</reference>
<dbReference type="EMBL" id="AP014633">
    <property type="protein sequence ID" value="BAP57226.1"/>
    <property type="molecule type" value="Genomic_DNA"/>
</dbReference>
<accession>A0A090BVP7</accession>
<protein>
    <submittedName>
        <fullName evidence="1">Uncharacterized protein</fullName>
    </submittedName>
</protein>
<evidence type="ECO:0000313" key="2">
    <source>
        <dbReference type="Proteomes" id="UP000031623"/>
    </source>
</evidence>
<dbReference type="PANTHER" id="PTHR33352:SF3">
    <property type="entry name" value="SLR1612 PROTEIN"/>
    <property type="match status" value="1"/>
</dbReference>
<evidence type="ECO:0000313" key="1">
    <source>
        <dbReference type="EMBL" id="BAP57226.1"/>
    </source>
</evidence>
<dbReference type="STRING" id="40754.THII_2929"/>
<sequence>MVHDAIAYAPYTCLYKLQDTGYLESIERWLPKVKLGLCLWEGAYENQTTTWLRWCDQDKQLLLTGAERTAQAKQRAVQAEQRAERLAAYLRSQGIDPENIL</sequence>
<dbReference type="KEGG" id="tig:THII_2929"/>
<dbReference type="HOGENOM" id="CLU_2290389_0_0_6"/>
<name>A0A090BVP7_9GAMM</name>
<gene>
    <name evidence="1" type="ORF">THII_2929</name>
</gene>
<proteinExistence type="predicted"/>
<organism evidence="1 2">
    <name type="scientific">Thioploca ingrica</name>
    <dbReference type="NCBI Taxonomy" id="40754"/>
    <lineage>
        <taxon>Bacteria</taxon>
        <taxon>Pseudomonadati</taxon>
        <taxon>Pseudomonadota</taxon>
        <taxon>Gammaproteobacteria</taxon>
        <taxon>Thiotrichales</taxon>
        <taxon>Thiotrichaceae</taxon>
        <taxon>Thioploca</taxon>
    </lineage>
</organism>
<dbReference type="AlphaFoldDB" id="A0A090BVP7"/>